<dbReference type="InterPro" id="IPR003439">
    <property type="entry name" value="ABC_transporter-like_ATP-bd"/>
</dbReference>
<keyword evidence="2" id="KW-1003">Cell membrane</keyword>
<evidence type="ECO:0000256" key="5">
    <source>
        <dbReference type="ARBA" id="ARBA00022741"/>
    </source>
</evidence>
<keyword evidence="7" id="KW-1278">Translocase</keyword>
<dbReference type="Gene3D" id="2.40.50.100">
    <property type="match status" value="1"/>
</dbReference>
<organism evidence="12 13">
    <name type="scientific">Planktotalea frisia</name>
    <dbReference type="NCBI Taxonomy" id="696762"/>
    <lineage>
        <taxon>Bacteria</taxon>
        <taxon>Pseudomonadati</taxon>
        <taxon>Pseudomonadota</taxon>
        <taxon>Alphaproteobacteria</taxon>
        <taxon>Rhodobacterales</taxon>
        <taxon>Paracoccaceae</taxon>
        <taxon>Planktotalea</taxon>
    </lineage>
</organism>
<keyword evidence="3 9" id="KW-0500">Molybdenum</keyword>
<proteinExistence type="predicted"/>
<dbReference type="PROSITE" id="PS00211">
    <property type="entry name" value="ABC_TRANSPORTER_1"/>
    <property type="match status" value="1"/>
</dbReference>
<dbReference type="InterPro" id="IPR027417">
    <property type="entry name" value="P-loop_NTPase"/>
</dbReference>
<keyword evidence="6 12" id="KW-0067">ATP-binding</keyword>
<name>A0A1L9NTI4_9RHOB</name>
<dbReference type="InterPro" id="IPR003593">
    <property type="entry name" value="AAA+_ATPase"/>
</dbReference>
<dbReference type="STRING" id="696762.PFRI_31050"/>
<evidence type="ECO:0000256" key="4">
    <source>
        <dbReference type="ARBA" id="ARBA00022519"/>
    </source>
</evidence>
<accession>A0A1L9NTI4</accession>
<dbReference type="InterPro" id="IPR050334">
    <property type="entry name" value="Molybdenum_import_ModC"/>
</dbReference>
<feature type="domain" description="ABC transporter" evidence="10">
    <location>
        <begin position="2"/>
        <end position="233"/>
    </location>
</feature>
<dbReference type="EMBL" id="MLCB01000172">
    <property type="protein sequence ID" value="OJI92620.1"/>
    <property type="molecule type" value="Genomic_DNA"/>
</dbReference>
<dbReference type="AlphaFoldDB" id="A0A1L9NTI4"/>
<dbReference type="NCBIfam" id="TIGR02142">
    <property type="entry name" value="modC_ABC"/>
    <property type="match status" value="1"/>
</dbReference>
<dbReference type="GO" id="GO:0016020">
    <property type="term" value="C:membrane"/>
    <property type="evidence" value="ECO:0007669"/>
    <property type="project" value="InterPro"/>
</dbReference>
<dbReference type="SMART" id="SM00382">
    <property type="entry name" value="AAA"/>
    <property type="match status" value="1"/>
</dbReference>
<dbReference type="InterPro" id="IPR004606">
    <property type="entry name" value="Mop_domain"/>
</dbReference>
<evidence type="ECO:0000256" key="6">
    <source>
        <dbReference type="ARBA" id="ARBA00022840"/>
    </source>
</evidence>
<dbReference type="PANTHER" id="PTHR43514">
    <property type="entry name" value="ABC TRANSPORTER I FAMILY MEMBER 10"/>
    <property type="match status" value="1"/>
</dbReference>
<comment type="caution">
    <text evidence="12">The sequence shown here is derived from an EMBL/GenBank/DDBJ whole genome shotgun (WGS) entry which is preliminary data.</text>
</comment>
<sequence length="362" mass="38687">MSLDVDIQATLGRFKLDAQLQAGQGATVIYGRSGSGKTSLINAIAGLSRPQSGRITLDEQVLFDAALGINVPVHLRRIGYVFQDARLFPHLNVADNLDFGTRYADASLGKNHRKTVIEMLGIGALMQRRPGALSGGEKQRVALGRALLTAPRLLLLDEPLAALDTQRKEEILPYFERLRAQGGPPMIYVTHDMSEIVRLADHLCVLRDGKSVAQGTAEDVLADPANMKLIGVQDAGALITGVVDHHASDGLSGIRLSAGMLFVPRMAVTVGTSVRIRIRAQDVILSLSEPKDMSSQNVLPAKITAIREGASSGFAIALSCGTDRLLARITARALAQMELKVGQNIWAVLKANAMPPNAIAPS</sequence>
<dbReference type="GO" id="GO:0005524">
    <property type="term" value="F:ATP binding"/>
    <property type="evidence" value="ECO:0007669"/>
    <property type="project" value="UniProtKB-KW"/>
</dbReference>
<dbReference type="PROSITE" id="PS50893">
    <property type="entry name" value="ABC_TRANSPORTER_2"/>
    <property type="match status" value="1"/>
</dbReference>
<evidence type="ECO:0000313" key="12">
    <source>
        <dbReference type="EMBL" id="OJI92620.1"/>
    </source>
</evidence>
<evidence type="ECO:0000259" key="10">
    <source>
        <dbReference type="PROSITE" id="PS50893"/>
    </source>
</evidence>
<evidence type="ECO:0000256" key="9">
    <source>
        <dbReference type="PROSITE-ProRule" id="PRU01213"/>
    </source>
</evidence>
<feature type="domain" description="Mop" evidence="11">
    <location>
        <begin position="292"/>
        <end position="358"/>
    </location>
</feature>
<dbReference type="OrthoDB" id="9802264at2"/>
<dbReference type="InterPro" id="IPR008995">
    <property type="entry name" value="Mo/tungstate-bd_C_term_dom"/>
</dbReference>
<evidence type="ECO:0000256" key="3">
    <source>
        <dbReference type="ARBA" id="ARBA00022505"/>
    </source>
</evidence>
<keyword evidence="12" id="KW-0378">Hydrolase</keyword>
<dbReference type="Gene3D" id="3.40.50.300">
    <property type="entry name" value="P-loop containing nucleotide triphosphate hydrolases"/>
    <property type="match status" value="1"/>
</dbReference>
<evidence type="ECO:0000313" key="13">
    <source>
        <dbReference type="Proteomes" id="UP000184514"/>
    </source>
</evidence>
<protein>
    <submittedName>
        <fullName evidence="12">Fe(3) ions import ATP-binding protein FbpC 2</fullName>
        <ecNumber evidence="12">3.6.3.30</ecNumber>
    </submittedName>
</protein>
<dbReference type="InterPro" id="IPR017871">
    <property type="entry name" value="ABC_transporter-like_CS"/>
</dbReference>
<dbReference type="Pfam" id="PF03459">
    <property type="entry name" value="TOBE"/>
    <property type="match status" value="1"/>
</dbReference>
<dbReference type="EC" id="3.6.3.30" evidence="12"/>
<evidence type="ECO:0000256" key="1">
    <source>
        <dbReference type="ARBA" id="ARBA00022448"/>
    </source>
</evidence>
<evidence type="ECO:0000256" key="8">
    <source>
        <dbReference type="ARBA" id="ARBA00023136"/>
    </source>
</evidence>
<evidence type="ECO:0000256" key="7">
    <source>
        <dbReference type="ARBA" id="ARBA00022967"/>
    </source>
</evidence>
<dbReference type="InterPro" id="IPR005116">
    <property type="entry name" value="Transp-assoc_OB_typ1"/>
</dbReference>
<keyword evidence="4" id="KW-0997">Cell inner membrane</keyword>
<evidence type="ECO:0000256" key="2">
    <source>
        <dbReference type="ARBA" id="ARBA00022475"/>
    </source>
</evidence>
<dbReference type="SUPFAM" id="SSF50331">
    <property type="entry name" value="MOP-like"/>
    <property type="match status" value="1"/>
</dbReference>
<dbReference type="Pfam" id="PF00005">
    <property type="entry name" value="ABC_tran"/>
    <property type="match status" value="1"/>
</dbReference>
<keyword evidence="1" id="KW-0813">Transport</keyword>
<evidence type="ECO:0000259" key="11">
    <source>
        <dbReference type="PROSITE" id="PS51866"/>
    </source>
</evidence>
<dbReference type="Proteomes" id="UP000184514">
    <property type="component" value="Unassembled WGS sequence"/>
</dbReference>
<dbReference type="GO" id="GO:0140359">
    <property type="term" value="F:ABC-type transporter activity"/>
    <property type="evidence" value="ECO:0007669"/>
    <property type="project" value="InterPro"/>
</dbReference>
<gene>
    <name evidence="12" type="primary">fbpC2_2</name>
    <name evidence="12" type="ORF">PFRI_31050</name>
</gene>
<dbReference type="RefSeq" id="WP_072631621.1">
    <property type="nucleotide sequence ID" value="NZ_MLCB01000172.1"/>
</dbReference>
<dbReference type="InterPro" id="IPR011868">
    <property type="entry name" value="ModC_ABC_ATP-bd"/>
</dbReference>
<keyword evidence="8" id="KW-0472">Membrane</keyword>
<dbReference type="GO" id="GO:0015098">
    <property type="term" value="F:molybdate ion transmembrane transporter activity"/>
    <property type="evidence" value="ECO:0007669"/>
    <property type="project" value="InterPro"/>
</dbReference>
<reference evidence="12 13" key="1">
    <citation type="submission" date="2016-10" db="EMBL/GenBank/DDBJ databases">
        <title>Genome sequence of Planktotalea frisia SH6-1.</title>
        <authorList>
            <person name="Poehlein A."/>
            <person name="Bakenhus I."/>
            <person name="Voget S."/>
            <person name="Brinkhoff T."/>
            <person name="Simon M."/>
        </authorList>
    </citation>
    <scope>NUCLEOTIDE SEQUENCE [LARGE SCALE GENOMIC DNA]</scope>
    <source>
        <strain evidence="12 13">SH6-1</strain>
    </source>
</reference>
<dbReference type="GO" id="GO:0016887">
    <property type="term" value="F:ATP hydrolysis activity"/>
    <property type="evidence" value="ECO:0007669"/>
    <property type="project" value="InterPro"/>
</dbReference>
<keyword evidence="13" id="KW-1185">Reference proteome</keyword>
<dbReference type="SUPFAM" id="SSF52540">
    <property type="entry name" value="P-loop containing nucleoside triphosphate hydrolases"/>
    <property type="match status" value="1"/>
</dbReference>
<dbReference type="PROSITE" id="PS51866">
    <property type="entry name" value="MOP"/>
    <property type="match status" value="1"/>
</dbReference>
<keyword evidence="5" id="KW-0547">Nucleotide-binding</keyword>
<dbReference type="PANTHER" id="PTHR43514:SF4">
    <property type="entry name" value="ABC TRANSPORTER I FAMILY MEMBER 10"/>
    <property type="match status" value="1"/>
</dbReference>